<protein>
    <submittedName>
        <fullName evidence="1">Uncharacterized protein</fullName>
    </submittedName>
</protein>
<sequence>MQMELLATMRIDTRIVDTDFFVFNNCLIFQVESDRELFPKQIEEKSAMLTQELEHLKQRFTVEQTVREHREKQLTNQIRDDKDNVLQQFRAVRFGIDQRWRDLDMEISSETKQRRAEAELLQTQTSEKLLLLSSELELCQRERVRTTREVAKAVVHYAAALRDGVNIVSEAAGL</sequence>
<evidence type="ECO:0000313" key="1">
    <source>
        <dbReference type="EMBL" id="CRZ01694.1"/>
    </source>
</evidence>
<accession>A0A0H5R1K5</accession>
<organism evidence="1">
    <name type="scientific">Spongospora subterranea</name>
    <dbReference type="NCBI Taxonomy" id="70186"/>
    <lineage>
        <taxon>Eukaryota</taxon>
        <taxon>Sar</taxon>
        <taxon>Rhizaria</taxon>
        <taxon>Endomyxa</taxon>
        <taxon>Phytomyxea</taxon>
        <taxon>Plasmodiophorida</taxon>
        <taxon>Plasmodiophoridae</taxon>
        <taxon>Spongospora</taxon>
    </lineage>
</organism>
<proteinExistence type="predicted"/>
<name>A0A0H5R1K5_9EUKA</name>
<dbReference type="EMBL" id="HACM01001252">
    <property type="protein sequence ID" value="CRZ01694.1"/>
    <property type="molecule type" value="Transcribed_RNA"/>
</dbReference>
<reference evidence="1" key="1">
    <citation type="submission" date="2015-04" db="EMBL/GenBank/DDBJ databases">
        <title>The genome sequence of the plant pathogenic Rhizarian Plasmodiophora brassicae reveals insights in its biotrophic life cycle and the origin of chitin synthesis.</title>
        <authorList>
            <person name="Schwelm A."/>
            <person name="Fogelqvist J."/>
            <person name="Knaust A."/>
            <person name="Julke S."/>
            <person name="Lilja T."/>
            <person name="Dhandapani V."/>
            <person name="Bonilla-Rosso G."/>
            <person name="Karlsson M."/>
            <person name="Shevchenko A."/>
            <person name="Choi S.R."/>
            <person name="Kim H.G."/>
            <person name="Park J.Y."/>
            <person name="Lim Y.P."/>
            <person name="Ludwig-Muller J."/>
            <person name="Dixelius C."/>
        </authorList>
    </citation>
    <scope>NUCLEOTIDE SEQUENCE</scope>
    <source>
        <tissue evidence="1">Potato root galls</tissue>
    </source>
</reference>
<dbReference type="AlphaFoldDB" id="A0A0H5R1K5"/>